<sequence>MSSGTAARPRLTEIADGVHVHTQPHGGWCLNNSGLIAGRHGVVVVDTAATERRVALLREAVDGLGTEGHHTVVNTHHHGDHVFGNHVFAPSAAIIAHEKARTEMAETGLGLTQLWPDVEWGDVRVTLPTVTFRDRLSLHVDDRLVELLHVGPAHTTNDVVVWLPAERVLFAGDVLLNGCTPFNLMGSIAGSLRALRRLRALGARTVVVGHGEVSGPEVIDQTDAYLRWLQQIAAEGFAAGIPPLELAGRTDLGPYSEWLDPERLVGNLHRAYAELEGGELGRPLDVVRIFGEMVEYNGGTLPECLA</sequence>
<accession>A0ABW3FPF4</accession>
<evidence type="ECO:0000259" key="1">
    <source>
        <dbReference type="SMART" id="SM00849"/>
    </source>
</evidence>
<protein>
    <submittedName>
        <fullName evidence="2">MBL fold metallo-hydrolase</fullName>
    </submittedName>
</protein>
<dbReference type="Proteomes" id="UP001597018">
    <property type="component" value="Unassembled WGS sequence"/>
</dbReference>
<dbReference type="RefSeq" id="WP_263252593.1">
    <property type="nucleotide sequence ID" value="NZ_BAABLT010000001.1"/>
</dbReference>
<proteinExistence type="predicted"/>
<dbReference type="SMART" id="SM00849">
    <property type="entry name" value="Lactamase_B"/>
    <property type="match status" value="1"/>
</dbReference>
<feature type="domain" description="Metallo-beta-lactamase" evidence="1">
    <location>
        <begin position="30"/>
        <end position="210"/>
    </location>
</feature>
<dbReference type="Pfam" id="PF00753">
    <property type="entry name" value="Lactamase_B"/>
    <property type="match status" value="1"/>
</dbReference>
<dbReference type="InterPro" id="IPR001279">
    <property type="entry name" value="Metallo-B-lactamas"/>
</dbReference>
<gene>
    <name evidence="2" type="ORF">ACFQ16_07340</name>
</gene>
<reference evidence="3" key="1">
    <citation type="journal article" date="2019" name="Int. J. Syst. Evol. Microbiol.">
        <title>The Global Catalogue of Microorganisms (GCM) 10K type strain sequencing project: providing services to taxonomists for standard genome sequencing and annotation.</title>
        <authorList>
            <consortium name="The Broad Institute Genomics Platform"/>
            <consortium name="The Broad Institute Genome Sequencing Center for Infectious Disease"/>
            <person name="Wu L."/>
            <person name="Ma J."/>
        </authorList>
    </citation>
    <scope>NUCLEOTIDE SEQUENCE [LARGE SCALE GENOMIC DNA]</scope>
    <source>
        <strain evidence="3">CCUG 56401</strain>
    </source>
</reference>
<dbReference type="PANTHER" id="PTHR42951:SF4">
    <property type="entry name" value="ACYL-COENZYME A THIOESTERASE MBLAC2"/>
    <property type="match status" value="1"/>
</dbReference>
<evidence type="ECO:0000313" key="3">
    <source>
        <dbReference type="Proteomes" id="UP001597018"/>
    </source>
</evidence>
<dbReference type="CDD" id="cd16282">
    <property type="entry name" value="metallo-hydrolase-like_MBL-fold"/>
    <property type="match status" value="1"/>
</dbReference>
<dbReference type="Gene3D" id="3.60.15.10">
    <property type="entry name" value="Ribonuclease Z/Hydroxyacylglutathione hydrolase-like"/>
    <property type="match status" value="1"/>
</dbReference>
<comment type="caution">
    <text evidence="2">The sequence shown here is derived from an EMBL/GenBank/DDBJ whole genome shotgun (WGS) entry which is preliminary data.</text>
</comment>
<keyword evidence="3" id="KW-1185">Reference proteome</keyword>
<evidence type="ECO:0000313" key="2">
    <source>
        <dbReference type="EMBL" id="MFD0919552.1"/>
    </source>
</evidence>
<dbReference type="InterPro" id="IPR050855">
    <property type="entry name" value="NDM-1-like"/>
</dbReference>
<dbReference type="SUPFAM" id="SSF56281">
    <property type="entry name" value="Metallo-hydrolase/oxidoreductase"/>
    <property type="match status" value="1"/>
</dbReference>
<dbReference type="PANTHER" id="PTHR42951">
    <property type="entry name" value="METALLO-BETA-LACTAMASE DOMAIN-CONTAINING"/>
    <property type="match status" value="1"/>
</dbReference>
<dbReference type="EMBL" id="JBHTIW010000003">
    <property type="protein sequence ID" value="MFD0919552.1"/>
    <property type="molecule type" value="Genomic_DNA"/>
</dbReference>
<name>A0ABW3FPF4_9PSEU</name>
<organism evidence="2 3">
    <name type="scientific">Saccharopolyspora rosea</name>
    <dbReference type="NCBI Taxonomy" id="524884"/>
    <lineage>
        <taxon>Bacteria</taxon>
        <taxon>Bacillati</taxon>
        <taxon>Actinomycetota</taxon>
        <taxon>Actinomycetes</taxon>
        <taxon>Pseudonocardiales</taxon>
        <taxon>Pseudonocardiaceae</taxon>
        <taxon>Saccharopolyspora</taxon>
    </lineage>
</organism>
<dbReference type="InterPro" id="IPR036866">
    <property type="entry name" value="RibonucZ/Hydroxyglut_hydro"/>
</dbReference>